<dbReference type="Pfam" id="PF17783">
    <property type="entry name" value="WHD_CvfB"/>
    <property type="match status" value="1"/>
</dbReference>
<accession>A0A380P244</accession>
<dbReference type="Proteomes" id="UP000254621">
    <property type="component" value="Unassembled WGS sequence"/>
</dbReference>
<evidence type="ECO:0000313" key="2">
    <source>
        <dbReference type="EMBL" id="SUP59310.1"/>
    </source>
</evidence>
<organism evidence="2 3">
    <name type="scientific">Weissella viridescens</name>
    <name type="common">Lactobacillus viridescens</name>
    <dbReference type="NCBI Taxonomy" id="1629"/>
    <lineage>
        <taxon>Bacteria</taxon>
        <taxon>Bacillati</taxon>
        <taxon>Bacillota</taxon>
        <taxon>Bacilli</taxon>
        <taxon>Lactobacillales</taxon>
        <taxon>Lactobacillaceae</taxon>
        <taxon>Weissella</taxon>
    </lineage>
</organism>
<gene>
    <name evidence="2" type="ORF">NCTC13645_01565</name>
</gene>
<name>A0A380P244_WEIVI</name>
<reference evidence="2 3" key="1">
    <citation type="submission" date="2018-06" db="EMBL/GenBank/DDBJ databases">
        <authorList>
            <consortium name="Pathogen Informatics"/>
            <person name="Doyle S."/>
        </authorList>
    </citation>
    <scope>NUCLEOTIDE SEQUENCE [LARGE SCALE GENOMIC DNA]</scope>
    <source>
        <strain evidence="2 3">NCTC13645</strain>
    </source>
</reference>
<dbReference type="InterPro" id="IPR036388">
    <property type="entry name" value="WH-like_DNA-bd_sf"/>
</dbReference>
<proteinExistence type="predicted"/>
<dbReference type="AlphaFoldDB" id="A0A380P244"/>
<feature type="domain" description="Conserved virulence factor B-like winged helix" evidence="1">
    <location>
        <begin position="1"/>
        <end position="28"/>
    </location>
</feature>
<evidence type="ECO:0000259" key="1">
    <source>
        <dbReference type="Pfam" id="PF17783"/>
    </source>
</evidence>
<dbReference type="EMBL" id="UHIV01000004">
    <property type="protein sequence ID" value="SUP59310.1"/>
    <property type="molecule type" value="Genomic_DNA"/>
</dbReference>
<evidence type="ECO:0000313" key="3">
    <source>
        <dbReference type="Proteomes" id="UP000254621"/>
    </source>
</evidence>
<dbReference type="Gene3D" id="1.10.10.10">
    <property type="entry name" value="Winged helix-like DNA-binding domain superfamily/Winged helix DNA-binding domain"/>
    <property type="match status" value="1"/>
</dbReference>
<protein>
    <recommendedName>
        <fullName evidence="1">Conserved virulence factor B-like winged helix domain-containing protein</fullName>
    </recommendedName>
</protein>
<sequence length="39" mass="4708">MSKGQFKRALGNLYKQRLITQDDQGVYLVEQEENKWQHK</sequence>
<dbReference type="InterPro" id="IPR040764">
    <property type="entry name" value="CvfB_WH"/>
</dbReference>